<protein>
    <recommendedName>
        <fullName evidence="3">Outer membrane protein beta-barrel domain-containing protein</fullName>
    </recommendedName>
</protein>
<evidence type="ECO:0008006" key="3">
    <source>
        <dbReference type="Google" id="ProtNLM"/>
    </source>
</evidence>
<organism evidence="1 2">
    <name type="scientific">Leptospirillum ferrooxidans (strain C2-3)</name>
    <dbReference type="NCBI Taxonomy" id="1162668"/>
    <lineage>
        <taxon>Bacteria</taxon>
        <taxon>Pseudomonadati</taxon>
        <taxon>Nitrospirota</taxon>
        <taxon>Nitrospiria</taxon>
        <taxon>Nitrospirales</taxon>
        <taxon>Nitrospiraceae</taxon>
        <taxon>Leptospirillum</taxon>
    </lineage>
</organism>
<proteinExistence type="predicted"/>
<evidence type="ECO:0000313" key="2">
    <source>
        <dbReference type="Proteomes" id="UP000007382"/>
    </source>
</evidence>
<dbReference type="HOGENOM" id="CLU_1413635_0_0_0"/>
<name>I0IMM3_LEPFC</name>
<dbReference type="EMBL" id="AP012342">
    <property type="protein sequence ID" value="BAM06522.1"/>
    <property type="molecule type" value="Genomic_DNA"/>
</dbReference>
<dbReference type="PATRIC" id="fig|1162668.3.peg.949"/>
<reference evidence="2" key="2">
    <citation type="submission" date="2012-03" db="EMBL/GenBank/DDBJ databases">
        <title>The complete genome sequence of the pioneer microbe on fresh volcanic deposit, Leptospirillum ferrooxidans strain C2-3.</title>
        <authorList>
            <person name="Fujimura R."/>
            <person name="Sato Y."/>
            <person name="Nishizawa T."/>
            <person name="Nanba K."/>
            <person name="Oshima K."/>
            <person name="Hattori M."/>
            <person name="Kamijo T."/>
            <person name="Ohta H."/>
        </authorList>
    </citation>
    <scope>NUCLEOTIDE SEQUENCE [LARGE SCALE GENOMIC DNA]</scope>
    <source>
        <strain evidence="2">C2-3</strain>
    </source>
</reference>
<accession>I0IMM3</accession>
<evidence type="ECO:0000313" key="1">
    <source>
        <dbReference type="EMBL" id="BAM06522.1"/>
    </source>
</evidence>
<dbReference type="OrthoDB" id="5381819at2"/>
<dbReference type="KEGG" id="lfc:LFE_0809"/>
<dbReference type="RefSeq" id="WP_014449014.1">
    <property type="nucleotide sequence ID" value="NC_017094.1"/>
</dbReference>
<dbReference type="Proteomes" id="UP000007382">
    <property type="component" value="Chromosome"/>
</dbReference>
<dbReference type="AlphaFoldDB" id="I0IMM3"/>
<keyword evidence="2" id="KW-1185">Reference proteome</keyword>
<reference evidence="1 2" key="1">
    <citation type="journal article" date="2012" name="J. Bacteriol.">
        <title>Complete Genome Sequence of Leptospirillum ferrooxidans Strain C2-3, Isolated from a Fresh Volcanic Ash Deposit on the Island of Miyake, Japan.</title>
        <authorList>
            <person name="Fujimura R."/>
            <person name="Sato Y."/>
            <person name="Nishizawa T."/>
            <person name="Oshima K."/>
            <person name="Kim S.-W."/>
            <person name="Hattori M."/>
            <person name="Kamijo T."/>
            <person name="Ohta H."/>
        </authorList>
    </citation>
    <scope>NUCLEOTIDE SEQUENCE [LARGE SCALE GENOMIC DNA]</scope>
    <source>
        <strain evidence="1 2">C2-3</strain>
    </source>
</reference>
<gene>
    <name evidence="1" type="ordered locus">LFE_0809</name>
</gene>
<sequence>MLKRSRASFFAGKCFLLAIGVAVGITCLSNSKKAEAAILPVSLSVQGIGVDVLSGQSTVLGNTNSYSGLGLGGGAMVELNLPGPLSLRAQANYIHFAGTPVFNILPITGGVQMDLFSLLPFTVYLAGDAGYNETTGLGTSGGNFTWDAGVGVSFGPVYVEGRYTYIAGPIMSTSQGTMGGMSYIPIVVGFTFF</sequence>